<protein>
    <submittedName>
        <fullName evidence="1">Uncharacterized protein</fullName>
    </submittedName>
</protein>
<dbReference type="Proteomes" id="UP000525652">
    <property type="component" value="Unassembled WGS sequence"/>
</dbReference>
<evidence type="ECO:0000313" key="2">
    <source>
        <dbReference type="Proteomes" id="UP000525652"/>
    </source>
</evidence>
<sequence>MSELYDPILQLFEWIGENEGKEVPLRFECVCQFLFPALATYELDLPAELTDKFQKKFNLKKRKSRNRTKEARIIQLVGLLDRAIQKNEGEVPEPVLTTLKRLSGGRRLRCSYPGSCEG</sequence>
<keyword evidence="2" id="KW-1185">Reference proteome</keyword>
<organism evidence="1 2">
    <name type="scientific">Puniceicoccus vermicola</name>
    <dbReference type="NCBI Taxonomy" id="388746"/>
    <lineage>
        <taxon>Bacteria</taxon>
        <taxon>Pseudomonadati</taxon>
        <taxon>Verrucomicrobiota</taxon>
        <taxon>Opitutia</taxon>
        <taxon>Puniceicoccales</taxon>
        <taxon>Puniceicoccaceae</taxon>
        <taxon>Puniceicoccus</taxon>
    </lineage>
</organism>
<gene>
    <name evidence="1" type="ORF">H5P30_09800</name>
</gene>
<dbReference type="RefSeq" id="WP_185692768.1">
    <property type="nucleotide sequence ID" value="NZ_JACHVA010000082.1"/>
</dbReference>
<evidence type="ECO:0000313" key="1">
    <source>
        <dbReference type="EMBL" id="MBC2602068.1"/>
    </source>
</evidence>
<dbReference type="EMBL" id="JACHVA010000082">
    <property type="protein sequence ID" value="MBC2602068.1"/>
    <property type="molecule type" value="Genomic_DNA"/>
</dbReference>
<proteinExistence type="predicted"/>
<accession>A0A7X1B013</accession>
<name>A0A7X1B013_9BACT</name>
<comment type="caution">
    <text evidence="1">The sequence shown here is derived from an EMBL/GenBank/DDBJ whole genome shotgun (WGS) entry which is preliminary data.</text>
</comment>
<reference evidence="1 2" key="1">
    <citation type="submission" date="2020-07" db="EMBL/GenBank/DDBJ databases">
        <authorList>
            <person name="Feng X."/>
        </authorList>
    </citation>
    <scope>NUCLEOTIDE SEQUENCE [LARGE SCALE GENOMIC DNA]</scope>
    <source>
        <strain evidence="1 2">JCM14086</strain>
    </source>
</reference>
<dbReference type="AlphaFoldDB" id="A0A7X1B013"/>